<feature type="transmembrane region" description="Helical" evidence="1">
    <location>
        <begin position="12"/>
        <end position="36"/>
    </location>
</feature>
<protein>
    <submittedName>
        <fullName evidence="2">Uncharacterized protein</fullName>
    </submittedName>
</protein>
<keyword evidence="3" id="KW-1185">Reference proteome</keyword>
<gene>
    <name evidence="2" type="ORF">QTA56_03290</name>
</gene>
<evidence type="ECO:0000313" key="3">
    <source>
        <dbReference type="Proteomes" id="UP001168524"/>
    </source>
</evidence>
<dbReference type="RefSeq" id="WP_267979516.1">
    <property type="nucleotide sequence ID" value="NZ_JAPQKF010000001.1"/>
</dbReference>
<keyword evidence="1" id="KW-0472">Membrane</keyword>
<name>A0ABT7WL28_9GAMM</name>
<reference evidence="2" key="1">
    <citation type="submission" date="2023-06" db="EMBL/GenBank/DDBJ databases">
        <title>Two novel species of Acinetobacter isolated from motorbike repairing workshop in Vietnam.</title>
        <authorList>
            <person name="Le N.T.T."/>
        </authorList>
    </citation>
    <scope>NUCLEOTIDE SEQUENCE</scope>
    <source>
        <strain evidence="2">VNH17</strain>
    </source>
</reference>
<organism evidence="2 3">
    <name type="scientific">Acinetobacter thutiue</name>
    <dbReference type="NCBI Taxonomy" id="2998078"/>
    <lineage>
        <taxon>Bacteria</taxon>
        <taxon>Pseudomonadati</taxon>
        <taxon>Pseudomonadota</taxon>
        <taxon>Gammaproteobacteria</taxon>
        <taxon>Moraxellales</taxon>
        <taxon>Moraxellaceae</taxon>
        <taxon>Acinetobacter</taxon>
    </lineage>
</organism>
<accession>A0ABT7WL28</accession>
<evidence type="ECO:0000313" key="2">
    <source>
        <dbReference type="EMBL" id="MDN0013264.1"/>
    </source>
</evidence>
<keyword evidence="1" id="KW-1133">Transmembrane helix</keyword>
<feature type="transmembrane region" description="Helical" evidence="1">
    <location>
        <begin position="48"/>
        <end position="74"/>
    </location>
</feature>
<comment type="caution">
    <text evidence="2">The sequence shown here is derived from an EMBL/GenBank/DDBJ whole genome shotgun (WGS) entry which is preliminary data.</text>
</comment>
<dbReference type="Proteomes" id="UP001168524">
    <property type="component" value="Unassembled WGS sequence"/>
</dbReference>
<dbReference type="EMBL" id="JAUDZE010000001">
    <property type="protein sequence ID" value="MDN0013264.1"/>
    <property type="molecule type" value="Genomic_DNA"/>
</dbReference>
<proteinExistence type="predicted"/>
<sequence>MSEKHELKESTTNTFIGWAVIILSFIAGSVFILIFGQVESQNDSYDTVYVWSGVMVAIGLGIILNGLLFGYLILKVSSILQYHEQRSITNIAE</sequence>
<evidence type="ECO:0000256" key="1">
    <source>
        <dbReference type="SAM" id="Phobius"/>
    </source>
</evidence>
<keyword evidence="1" id="KW-0812">Transmembrane</keyword>